<dbReference type="InterPro" id="IPR023213">
    <property type="entry name" value="CAT-like_dom_sf"/>
</dbReference>
<dbReference type="PANTHER" id="PTHR45527:SF1">
    <property type="entry name" value="FATTY ACID SYNTHASE"/>
    <property type="match status" value="1"/>
</dbReference>
<evidence type="ECO:0000256" key="2">
    <source>
        <dbReference type="ARBA" id="ARBA00022553"/>
    </source>
</evidence>
<dbReference type="GO" id="GO:0005737">
    <property type="term" value="C:cytoplasm"/>
    <property type="evidence" value="ECO:0007669"/>
    <property type="project" value="TreeGrafter"/>
</dbReference>
<dbReference type="OrthoDB" id="416786at2759"/>
<evidence type="ECO:0000313" key="5">
    <source>
        <dbReference type="EMBL" id="EHK39853.1"/>
    </source>
</evidence>
<evidence type="ECO:0000259" key="4">
    <source>
        <dbReference type="PROSITE" id="PS50075"/>
    </source>
</evidence>
<dbReference type="InterPro" id="IPR001242">
    <property type="entry name" value="Condensation_dom"/>
</dbReference>
<dbReference type="STRING" id="452589.G9PC78"/>
<keyword evidence="1" id="KW-0596">Phosphopantetheine</keyword>
<dbReference type="Pfam" id="PF00668">
    <property type="entry name" value="Condensation"/>
    <property type="match status" value="1"/>
</dbReference>
<dbReference type="AlphaFoldDB" id="G9PC78"/>
<dbReference type="InterPro" id="IPR000873">
    <property type="entry name" value="AMP-dep_synth/lig_dom"/>
</dbReference>
<evidence type="ECO:0000256" key="3">
    <source>
        <dbReference type="ARBA" id="ARBA00022598"/>
    </source>
</evidence>
<dbReference type="CDD" id="cd19545">
    <property type="entry name" value="FUM14_C_NRPS-like"/>
    <property type="match status" value="1"/>
</dbReference>
<reference evidence="5 6" key="1">
    <citation type="journal article" date="2011" name="Genome Biol.">
        <title>Comparative genome sequence analysis underscores mycoparasitism as the ancestral life style of Trichoderma.</title>
        <authorList>
            <person name="Kubicek C.P."/>
            <person name="Herrera-Estrella A."/>
            <person name="Seidl-Seiboth V."/>
            <person name="Martinez D.A."/>
            <person name="Druzhinina I.S."/>
            <person name="Thon M."/>
            <person name="Zeilinger S."/>
            <person name="Casas-Flores S."/>
            <person name="Horwitz B.A."/>
            <person name="Mukherjee P.K."/>
            <person name="Mukherjee M."/>
            <person name="Kredics L."/>
            <person name="Alcaraz L.D."/>
            <person name="Aerts A."/>
            <person name="Antal Z."/>
            <person name="Atanasova L."/>
            <person name="Cervantes-Badillo M.G."/>
            <person name="Challacombe J."/>
            <person name="Chertkov O."/>
            <person name="McCluskey K."/>
            <person name="Coulpier F."/>
            <person name="Deshpande N."/>
            <person name="von Doehren H."/>
            <person name="Ebbole D.J."/>
            <person name="Esquivel-Naranjo E.U."/>
            <person name="Fekete E."/>
            <person name="Flipphi M."/>
            <person name="Glaser F."/>
            <person name="Gomez-Rodriguez E.Y."/>
            <person name="Gruber S."/>
            <person name="Han C."/>
            <person name="Henrissat B."/>
            <person name="Hermosa R."/>
            <person name="Hernandez-Onate M."/>
            <person name="Karaffa L."/>
            <person name="Kosti I."/>
            <person name="Le Crom S."/>
            <person name="Lindquist E."/>
            <person name="Lucas S."/>
            <person name="Luebeck M."/>
            <person name="Luebeck P.S."/>
            <person name="Margeot A."/>
            <person name="Metz B."/>
            <person name="Misra M."/>
            <person name="Nevalainen H."/>
            <person name="Omann M."/>
            <person name="Packer N."/>
            <person name="Perrone G."/>
            <person name="Uresti-Rivera E.E."/>
            <person name="Salamov A."/>
            <person name="Schmoll M."/>
            <person name="Seiboth B."/>
            <person name="Shapiro H."/>
            <person name="Sukno S."/>
            <person name="Tamayo-Ramos J.A."/>
            <person name="Tisch D."/>
            <person name="Wiest A."/>
            <person name="Wilkinson H.H."/>
            <person name="Zhang M."/>
            <person name="Coutinho P.M."/>
            <person name="Kenerley C.M."/>
            <person name="Monte E."/>
            <person name="Baker S.E."/>
            <person name="Grigoriev I.V."/>
        </authorList>
    </citation>
    <scope>NUCLEOTIDE SEQUENCE [LARGE SCALE GENOMIC DNA]</scope>
    <source>
        <strain evidence="6">ATCC 20476 / IMI 206040</strain>
    </source>
</reference>
<sequence length="973" mass="108749">MSEKQSPRTEMETHLQKLWAKVLNIPLESIGRDDSFLQIGGDSILAIHLINAAYADNIKLAVSDIFDDPRLLALAARATNIQKNDEILNIPPFSLIDKSCRKPLFSQELRRNYDFAENLVFHDSYPCTKLQEGLIALTEKLPGSYVAKFIYRLHPNVDLPRFRGAFEETVRMCPNLRTRCVVAGRAMVQVVIENDIAWEELQSQGLKDFMQSMNSLTMGYGSRLNRYAIVEDNGAVYFAWALHHSIFDGWTMRIMMNVLTSLYEGRIPPNLMPYNRFVEYVTNVDCEAASNYWRTQLQGANRAIFPPFSTSNSGFSSSQTFTRPVELNTASISVTKATIVRAAWALLLARYCDTDDVCFGATTSGRQASIHGLSEMPGPTIATVPIRVQLNKQQTIREYLQRIQTQAAEMVPFEQLGLQEISKLSPEADEACKFSALLVIQPLQHLSDDRDAIMVPVDDDAQADTMLRDYFNYPLVLQGHIDDEHANLVFIYDSKLISEQQIQAMSCQLEHIIRQLVLEQELQLNALPLSCSWDLKFSQQVNDELPEVIHSCIHTLIEHQAEIRANDKAICAWDKELTYGQLNETANRLAHYLIENGVKPHDLVLVCFEKSVWHIVSILAINKAGAAWVPIDPSHPLQRQKQVASQTKAHLTLASENNVETARLLTSKAIVLTPSLDIDLIRKSYNKDNPNLQISPQHAAYVLFTSGSTGMAKGLVMEHGAVCTSQMAISKRLGLDSSIRMLQFASFVFDLSVGEIIAPLLSGACVCVPSEEARLNRLTEFICEVGVNWAILTPSFLRTLQPADVPGLELLLVGGEAVPRDILDSWFGKVRLVLGWGPSETCVYSTLYECISVNDSPSTIGKPVGASCWIVDPEDHSSLAPVGTIGEILIQGPTLLREYLADPDRTNAAIVQSPGWLPLADEIHWDRCYKSGDLGYFNLDGTIEFSTRKDTQIKINGLRIEATEVEFHIQQLL</sequence>
<evidence type="ECO:0000313" key="6">
    <source>
        <dbReference type="Proteomes" id="UP000005426"/>
    </source>
</evidence>
<dbReference type="PROSITE" id="PS00012">
    <property type="entry name" value="PHOSPHOPANTETHEINE"/>
    <property type="match status" value="1"/>
</dbReference>
<accession>G9PC78</accession>
<organism evidence="5 6">
    <name type="scientific">Hypocrea atroviridis (strain ATCC 20476 / IMI 206040)</name>
    <name type="common">Trichoderma atroviride</name>
    <dbReference type="NCBI Taxonomy" id="452589"/>
    <lineage>
        <taxon>Eukaryota</taxon>
        <taxon>Fungi</taxon>
        <taxon>Dikarya</taxon>
        <taxon>Ascomycota</taxon>
        <taxon>Pezizomycotina</taxon>
        <taxon>Sordariomycetes</taxon>
        <taxon>Hypocreomycetidae</taxon>
        <taxon>Hypocreales</taxon>
        <taxon>Hypocreaceae</taxon>
        <taxon>Trichoderma</taxon>
    </lineage>
</organism>
<feature type="non-terminal residue" evidence="5">
    <location>
        <position position="973"/>
    </location>
</feature>
<dbReference type="Gene3D" id="3.30.559.10">
    <property type="entry name" value="Chloramphenicol acetyltransferase-like domain"/>
    <property type="match status" value="1"/>
</dbReference>
<keyword evidence="6" id="KW-1185">Reference proteome</keyword>
<proteinExistence type="predicted"/>
<dbReference type="Pfam" id="PF00501">
    <property type="entry name" value="AMP-binding"/>
    <property type="match status" value="1"/>
</dbReference>
<keyword evidence="3" id="KW-0436">Ligase</keyword>
<comment type="caution">
    <text evidence="5">The sequence shown here is derived from an EMBL/GenBank/DDBJ whole genome shotgun (WGS) entry which is preliminary data.</text>
</comment>
<dbReference type="GO" id="GO:0043041">
    <property type="term" value="P:amino acid activation for nonribosomal peptide biosynthetic process"/>
    <property type="evidence" value="ECO:0007669"/>
    <property type="project" value="TreeGrafter"/>
</dbReference>
<dbReference type="PANTHER" id="PTHR45527">
    <property type="entry name" value="NONRIBOSOMAL PEPTIDE SYNTHETASE"/>
    <property type="match status" value="1"/>
</dbReference>
<dbReference type="OMA" id="WALHPAI"/>
<dbReference type="Gene3D" id="1.10.1200.10">
    <property type="entry name" value="ACP-like"/>
    <property type="match status" value="1"/>
</dbReference>
<dbReference type="SUPFAM" id="SSF47336">
    <property type="entry name" value="ACP-like"/>
    <property type="match status" value="1"/>
</dbReference>
<dbReference type="FunFam" id="1.10.1200.10:FF:000005">
    <property type="entry name" value="Nonribosomal peptide synthetase 1"/>
    <property type="match status" value="1"/>
</dbReference>
<dbReference type="InterPro" id="IPR010071">
    <property type="entry name" value="AA_adenyl_dom"/>
</dbReference>
<dbReference type="InterPro" id="IPR042099">
    <property type="entry name" value="ANL_N_sf"/>
</dbReference>
<dbReference type="GO" id="GO:0044550">
    <property type="term" value="P:secondary metabolite biosynthetic process"/>
    <property type="evidence" value="ECO:0007669"/>
    <property type="project" value="TreeGrafter"/>
</dbReference>
<feature type="domain" description="Carrier" evidence="4">
    <location>
        <begin position="6"/>
        <end position="82"/>
    </location>
</feature>
<keyword evidence="2" id="KW-0597">Phosphoprotein</keyword>
<dbReference type="PROSITE" id="PS00455">
    <property type="entry name" value="AMP_BINDING"/>
    <property type="match status" value="1"/>
</dbReference>
<dbReference type="InterPro" id="IPR006162">
    <property type="entry name" value="Ppantetheine_attach_site"/>
</dbReference>
<dbReference type="HOGENOM" id="CLU_000022_2_12_1"/>
<name>G9PC78_HYPAI</name>
<dbReference type="EMBL" id="ABDG02000029">
    <property type="protein sequence ID" value="EHK39853.1"/>
    <property type="molecule type" value="Genomic_DNA"/>
</dbReference>
<dbReference type="NCBIfam" id="TIGR01733">
    <property type="entry name" value="AA-adenyl-dom"/>
    <property type="match status" value="1"/>
</dbReference>
<dbReference type="GO" id="GO:0016874">
    <property type="term" value="F:ligase activity"/>
    <property type="evidence" value="ECO:0007669"/>
    <property type="project" value="UniProtKB-KW"/>
</dbReference>
<dbReference type="eggNOG" id="KOG1178">
    <property type="taxonomic scope" value="Eukaryota"/>
</dbReference>
<dbReference type="CDD" id="cd05918">
    <property type="entry name" value="A_NRPS_SidN3_like"/>
    <property type="match status" value="1"/>
</dbReference>
<dbReference type="GO" id="GO:0031177">
    <property type="term" value="F:phosphopantetheine binding"/>
    <property type="evidence" value="ECO:0007669"/>
    <property type="project" value="TreeGrafter"/>
</dbReference>
<evidence type="ECO:0000256" key="1">
    <source>
        <dbReference type="ARBA" id="ARBA00022450"/>
    </source>
</evidence>
<dbReference type="SUPFAM" id="SSF52777">
    <property type="entry name" value="CoA-dependent acyltransferases"/>
    <property type="match status" value="2"/>
</dbReference>
<dbReference type="Pfam" id="PF00550">
    <property type="entry name" value="PP-binding"/>
    <property type="match status" value="1"/>
</dbReference>
<dbReference type="InterPro" id="IPR020845">
    <property type="entry name" value="AMP-binding_CS"/>
</dbReference>
<dbReference type="PROSITE" id="PS50075">
    <property type="entry name" value="CARRIER"/>
    <property type="match status" value="1"/>
</dbReference>
<dbReference type="InterPro" id="IPR009081">
    <property type="entry name" value="PP-bd_ACP"/>
</dbReference>
<dbReference type="Gene3D" id="3.40.50.12780">
    <property type="entry name" value="N-terminal domain of ligase-like"/>
    <property type="match status" value="1"/>
</dbReference>
<protein>
    <submittedName>
        <fullName evidence="5">Non-ribosomal peptide synthetase</fullName>
    </submittedName>
</protein>
<dbReference type="Proteomes" id="UP000005426">
    <property type="component" value="Unassembled WGS sequence"/>
</dbReference>
<dbReference type="InterPro" id="IPR036736">
    <property type="entry name" value="ACP-like_sf"/>
</dbReference>
<dbReference type="Gene3D" id="3.30.559.30">
    <property type="entry name" value="Nonribosomal peptide synthetase, condensation domain"/>
    <property type="match status" value="1"/>
</dbReference>
<dbReference type="SUPFAM" id="SSF56801">
    <property type="entry name" value="Acetyl-CoA synthetase-like"/>
    <property type="match status" value="1"/>
</dbReference>
<gene>
    <name evidence="5" type="ORF">TRIATDRAFT_10579</name>
</gene>